<evidence type="ECO:0000256" key="2">
    <source>
        <dbReference type="SAM" id="Phobius"/>
    </source>
</evidence>
<evidence type="ECO:0000313" key="3">
    <source>
        <dbReference type="EMBL" id="MBO4207441.1"/>
    </source>
</evidence>
<evidence type="ECO:0000313" key="4">
    <source>
        <dbReference type="Proteomes" id="UP000823521"/>
    </source>
</evidence>
<gene>
    <name evidence="3" type="ORF">GSF22_15695</name>
</gene>
<dbReference type="RefSeq" id="WP_208814335.1">
    <property type="nucleotide sequence ID" value="NZ_WVUH01000123.1"/>
</dbReference>
<proteinExistence type="predicted"/>
<feature type="region of interest" description="Disordered" evidence="1">
    <location>
        <begin position="55"/>
        <end position="111"/>
    </location>
</feature>
<keyword evidence="2" id="KW-0472">Membrane</keyword>
<feature type="transmembrane region" description="Helical" evidence="2">
    <location>
        <begin position="34"/>
        <end position="55"/>
    </location>
</feature>
<sequence length="111" mass="11330">MRRPGTARSIALLAALGSVGLVVAIVLVEGSLTRVALALFGVLLAMVCTVALGAARNRPPEPADPPAPAPAERPAGPQAGTQIDAITLEALTPIRDHQGRRGPAGPIQRHP</sequence>
<keyword evidence="4" id="KW-1185">Reference proteome</keyword>
<comment type="caution">
    <text evidence="3">The sequence shown here is derived from an EMBL/GenBank/DDBJ whole genome shotgun (WGS) entry which is preliminary data.</text>
</comment>
<organism evidence="3 4">
    <name type="scientific">Micromonospora echinofusca</name>
    <dbReference type="NCBI Taxonomy" id="47858"/>
    <lineage>
        <taxon>Bacteria</taxon>
        <taxon>Bacillati</taxon>
        <taxon>Actinomycetota</taxon>
        <taxon>Actinomycetes</taxon>
        <taxon>Micromonosporales</taxon>
        <taxon>Micromonosporaceae</taxon>
        <taxon>Micromonospora</taxon>
    </lineage>
</organism>
<keyword evidence="2" id="KW-0812">Transmembrane</keyword>
<accession>A0ABS3VSE2</accession>
<reference evidence="3 4" key="1">
    <citation type="submission" date="2019-12" db="EMBL/GenBank/DDBJ databases">
        <title>Whole genome sequencing of endophytic Actinobacterium Micromonospora sp. MPMI6T.</title>
        <authorList>
            <person name="Evv R."/>
            <person name="Podile A.R."/>
        </authorList>
    </citation>
    <scope>NUCLEOTIDE SEQUENCE [LARGE SCALE GENOMIC DNA]</scope>
    <source>
        <strain evidence="3 4">MPMI6</strain>
    </source>
</reference>
<feature type="compositionally biased region" description="Pro residues" evidence="1">
    <location>
        <begin position="60"/>
        <end position="71"/>
    </location>
</feature>
<protein>
    <submittedName>
        <fullName evidence="3">Uncharacterized protein</fullName>
    </submittedName>
</protein>
<dbReference type="EMBL" id="WVUH01000123">
    <property type="protein sequence ID" value="MBO4207441.1"/>
    <property type="molecule type" value="Genomic_DNA"/>
</dbReference>
<dbReference type="Proteomes" id="UP000823521">
    <property type="component" value="Unassembled WGS sequence"/>
</dbReference>
<name>A0ABS3VSE2_MICEH</name>
<keyword evidence="2" id="KW-1133">Transmembrane helix</keyword>
<evidence type="ECO:0000256" key="1">
    <source>
        <dbReference type="SAM" id="MobiDB-lite"/>
    </source>
</evidence>